<proteinExistence type="predicted"/>
<keyword evidence="1" id="KW-0067">ATP-binding</keyword>
<evidence type="ECO:0000313" key="2">
    <source>
        <dbReference type="Proteomes" id="UP000437736"/>
    </source>
</evidence>
<accession>A0ABW9R0Q6</accession>
<dbReference type="Gene3D" id="3.40.50.300">
    <property type="entry name" value="P-loop containing nucleotide triphosphate hydrolases"/>
    <property type="match status" value="1"/>
</dbReference>
<comment type="caution">
    <text evidence="1">The sequence shown here is derived from an EMBL/GenBank/DDBJ whole genome shotgun (WGS) entry which is preliminary data.</text>
</comment>
<dbReference type="InterPro" id="IPR027417">
    <property type="entry name" value="P-loop_NTPase"/>
</dbReference>
<protein>
    <submittedName>
        <fullName evidence="1">Cobalt ABC transporter ATP-binding protein</fullName>
    </submittedName>
</protein>
<evidence type="ECO:0000313" key="1">
    <source>
        <dbReference type="EMBL" id="MST35334.1"/>
    </source>
</evidence>
<organism evidence="1 2">
    <name type="scientific">Acidiferrimicrobium australe</name>
    <dbReference type="NCBI Taxonomy" id="2664430"/>
    <lineage>
        <taxon>Bacteria</taxon>
        <taxon>Bacillati</taxon>
        <taxon>Actinomycetota</taxon>
        <taxon>Acidimicrobiia</taxon>
        <taxon>Acidimicrobiales</taxon>
        <taxon>Acidimicrobiaceae</taxon>
        <taxon>Acidiferrimicrobium</taxon>
    </lineage>
</organism>
<gene>
    <name evidence="1" type="ORF">GHK86_21710</name>
</gene>
<feature type="non-terminal residue" evidence="1">
    <location>
        <position position="1"/>
    </location>
</feature>
<keyword evidence="1" id="KW-0547">Nucleotide-binding</keyword>
<name>A0ABW9R0Q6_9ACTN</name>
<dbReference type="Proteomes" id="UP000437736">
    <property type="component" value="Unassembled WGS sequence"/>
</dbReference>
<dbReference type="GO" id="GO:0005524">
    <property type="term" value="F:ATP binding"/>
    <property type="evidence" value="ECO:0007669"/>
    <property type="project" value="UniProtKB-KW"/>
</dbReference>
<dbReference type="SUPFAM" id="SSF52540">
    <property type="entry name" value="P-loop containing nucleoside triphosphate hydrolases"/>
    <property type="match status" value="1"/>
</dbReference>
<feature type="non-terminal residue" evidence="1">
    <location>
        <position position="78"/>
    </location>
</feature>
<dbReference type="EMBL" id="WJHE01001640">
    <property type="protein sequence ID" value="MST35334.1"/>
    <property type="molecule type" value="Genomic_DNA"/>
</dbReference>
<reference evidence="1 2" key="1">
    <citation type="submission" date="2019-11" db="EMBL/GenBank/DDBJ databases">
        <title>Acidiferrimicrobium australis gen. nov., sp. nov., an acidophilic and obligately heterotrophic, member of the Actinobacteria that catalyses dissimilatory oxido- reduction of iron isolated from metal-rich acidic water in Chile.</title>
        <authorList>
            <person name="Gonzalez D."/>
            <person name="Huber K."/>
            <person name="Hedrich S."/>
            <person name="Rojas-Villalobos C."/>
            <person name="Quatrini R."/>
            <person name="Dinamarca M.A."/>
            <person name="Schwarz A."/>
            <person name="Canales C."/>
            <person name="Nancucheo I."/>
        </authorList>
    </citation>
    <scope>NUCLEOTIDE SEQUENCE [LARGE SCALE GENOMIC DNA]</scope>
    <source>
        <strain evidence="1 2">USS-CCA1</strain>
    </source>
</reference>
<keyword evidence="2" id="KW-1185">Reference proteome</keyword>
<sequence>AGRVTVAGRDTRSHPPRELADVVGVVGQDPRAGFVTDTVEDELAYGMEQLALPADTMRKRVEETLDVLGIAPLRDRAL</sequence>